<proteinExistence type="predicted"/>
<evidence type="ECO:0000313" key="2">
    <source>
        <dbReference type="Proteomes" id="UP001055105"/>
    </source>
</evidence>
<accession>A0AA37KX20</accession>
<reference evidence="1" key="1">
    <citation type="submission" date="2022-01" db="EMBL/GenBank/DDBJ databases">
        <title>Novel bile acid biosynthetic pathways are enriched in the microbiome of centenarians.</title>
        <authorList>
            <person name="Sato Y."/>
            <person name="Atarashi K."/>
            <person name="Plichta R.D."/>
            <person name="Arai Y."/>
            <person name="Sasajima S."/>
            <person name="Kearney M.S."/>
            <person name="Suda W."/>
            <person name="Takeshita K."/>
            <person name="Sasaki T."/>
            <person name="Okamoto S."/>
            <person name="Skelly N.A."/>
            <person name="Okamura Y."/>
            <person name="Vlamakis H."/>
            <person name="Li Y."/>
            <person name="Tanoue T."/>
            <person name="Takei H."/>
            <person name="Nittono H."/>
            <person name="Narushima S."/>
            <person name="Irie J."/>
            <person name="Itoh H."/>
            <person name="Moriya K."/>
            <person name="Sugiura Y."/>
            <person name="Suematsu M."/>
            <person name="Moritoki N."/>
            <person name="Shibata S."/>
            <person name="Littman R.D."/>
            <person name="Fischbach A.M."/>
            <person name="Uwamino Y."/>
            <person name="Inoue T."/>
            <person name="Honda A."/>
            <person name="Hattori M."/>
            <person name="Murai T."/>
            <person name="Xavier J.R."/>
            <person name="Hirose N."/>
            <person name="Honda K."/>
        </authorList>
    </citation>
    <scope>NUCLEOTIDE SEQUENCE</scope>
    <source>
        <strain evidence="1">CE91-St16</strain>
    </source>
</reference>
<comment type="caution">
    <text evidence="1">The sequence shown here is derived from an EMBL/GenBank/DDBJ whole genome shotgun (WGS) entry which is preliminary data.</text>
</comment>
<name>A0AA37KX20_9BACT</name>
<evidence type="ECO:0008006" key="3">
    <source>
        <dbReference type="Google" id="ProtNLM"/>
    </source>
</evidence>
<evidence type="ECO:0000313" key="1">
    <source>
        <dbReference type="EMBL" id="GKI19831.1"/>
    </source>
</evidence>
<protein>
    <recommendedName>
        <fullName evidence="3">DUF3575 domain-containing protein</fullName>
    </recommendedName>
</protein>
<dbReference type="AlphaFoldDB" id="A0AA37KX20"/>
<dbReference type="Proteomes" id="UP001055105">
    <property type="component" value="Unassembled WGS sequence"/>
</dbReference>
<dbReference type="InterPro" id="IPR021958">
    <property type="entry name" value="DUF3575"/>
</dbReference>
<dbReference type="EMBL" id="BQOL01000002">
    <property type="protein sequence ID" value="GKI19831.1"/>
    <property type="molecule type" value="Genomic_DNA"/>
</dbReference>
<sequence>MQMRPPHFFHNIVNMKHYLLIIVSLFTFSASYAQFSSVSTNIVGWAAGNINAAIDVNVNLHNTLNIPVSVNPLKFGDTQWSHVVLQPGWRHWFVERYIGQFVSPSLFYANYTIGYDKRTFKGNAYGIGCSWGYSKLLSTRWNFIVEIGAGIIYTPYTEKLRPKYIGEFDDEYTYHHRRFLLVPIKCNLSFSYLF</sequence>
<dbReference type="Pfam" id="PF12099">
    <property type="entry name" value="DUF3575"/>
    <property type="match status" value="1"/>
</dbReference>
<organism evidence="1 2">
    <name type="scientific">Alistipes finegoldii</name>
    <dbReference type="NCBI Taxonomy" id="214856"/>
    <lineage>
        <taxon>Bacteria</taxon>
        <taxon>Pseudomonadati</taxon>
        <taxon>Bacteroidota</taxon>
        <taxon>Bacteroidia</taxon>
        <taxon>Bacteroidales</taxon>
        <taxon>Rikenellaceae</taxon>
        <taxon>Alistipes</taxon>
    </lineage>
</organism>
<gene>
    <name evidence="1" type="ORF">CE91St16_27390</name>
</gene>